<keyword evidence="5" id="KW-0862">Zinc</keyword>
<comment type="similarity">
    <text evidence="1">Belongs to the bacterial solute-binding protein 9 family.</text>
</comment>
<proteinExistence type="inferred from homology"/>
<dbReference type="RefSeq" id="WP_164352902.1">
    <property type="nucleotide sequence ID" value="NZ_JBHSVZ010000001.1"/>
</dbReference>
<dbReference type="Gene3D" id="3.40.50.1980">
    <property type="entry name" value="Nitrogenase molybdenum iron protein domain"/>
    <property type="match status" value="2"/>
</dbReference>
<feature type="chain" id="PRO_5026954969" description="High-affinity zinc uptake system protein ZnuA" evidence="6">
    <location>
        <begin position="18"/>
        <end position="308"/>
    </location>
</feature>
<dbReference type="GO" id="GO:0006829">
    <property type="term" value="P:zinc ion transport"/>
    <property type="evidence" value="ECO:0007669"/>
    <property type="project" value="UniProtKB-KW"/>
</dbReference>
<evidence type="ECO:0000256" key="5">
    <source>
        <dbReference type="ARBA" id="ARBA00022906"/>
    </source>
</evidence>
<organism evidence="7 8">
    <name type="scientific">Sulfitobacter sediminilitoris</name>
    <dbReference type="NCBI Taxonomy" id="2698830"/>
    <lineage>
        <taxon>Bacteria</taxon>
        <taxon>Pseudomonadati</taxon>
        <taxon>Pseudomonadota</taxon>
        <taxon>Alphaproteobacteria</taxon>
        <taxon>Rhodobacterales</taxon>
        <taxon>Roseobacteraceae</taxon>
        <taxon>Sulfitobacter</taxon>
    </lineage>
</organism>
<keyword evidence="5" id="KW-0406">Ion transport</keyword>
<dbReference type="InterPro" id="IPR050492">
    <property type="entry name" value="Bact_metal-bind_prot9"/>
</dbReference>
<dbReference type="Proteomes" id="UP000468591">
    <property type="component" value="Unassembled WGS sequence"/>
</dbReference>
<keyword evidence="3" id="KW-0813">Transport</keyword>
<dbReference type="PANTHER" id="PTHR42953:SF3">
    <property type="entry name" value="HIGH-AFFINITY ZINC UPTAKE SYSTEM PROTEIN ZNUA"/>
    <property type="match status" value="1"/>
</dbReference>
<evidence type="ECO:0000256" key="4">
    <source>
        <dbReference type="ARBA" id="ARBA00022729"/>
    </source>
</evidence>
<dbReference type="InterPro" id="IPR006127">
    <property type="entry name" value="ZnuA-like"/>
</dbReference>
<sequence length="308" mass="32895">MHRLFTLILLMSSPALADAPRVATDIAPVHSLVSQVMDGVGTPDLIIPPAASPHGYAMRPSEARALSGADLVVWVGPALTPWMEEPLEALAPNATHLTLMDADGMTFLPFRGGEAFSVDHSHDHGHGHDHGHVEEHEAADPHIWLDPMNGAQMLTAIAHALAELDPDNAARYRQNAEAGRAQLAALTAEIDVQLAPAKDRPFIVFHDAFHYFEARFEIEAKAAVSTGDAAKPGAGRVASLRKQVDKVGVVCAFAEPQMDTGILATVIENQSTKIAILDPIGVDQPLGPDLYPELLRALATGMANCLRP</sequence>
<gene>
    <name evidence="7" type="ORF">GV827_06065</name>
</gene>
<comment type="caution">
    <text evidence="7">The sequence shown here is derived from an EMBL/GenBank/DDBJ whole genome shotgun (WGS) entry which is preliminary data.</text>
</comment>
<dbReference type="SUPFAM" id="SSF53807">
    <property type="entry name" value="Helical backbone' metal receptor"/>
    <property type="match status" value="1"/>
</dbReference>
<evidence type="ECO:0000256" key="1">
    <source>
        <dbReference type="ARBA" id="ARBA00011028"/>
    </source>
</evidence>
<evidence type="ECO:0000256" key="6">
    <source>
        <dbReference type="SAM" id="SignalP"/>
    </source>
</evidence>
<keyword evidence="4 6" id="KW-0732">Signal</keyword>
<reference evidence="7 8" key="1">
    <citation type="submission" date="2020-01" db="EMBL/GenBank/DDBJ databases">
        <title>Sulfitobacter sediminilitoris sp. nov., isolated from a tidal flat.</title>
        <authorList>
            <person name="Park S."/>
            <person name="Yoon J.-H."/>
        </authorList>
    </citation>
    <scope>NUCLEOTIDE SEQUENCE [LARGE SCALE GENOMIC DNA]</scope>
    <source>
        <strain evidence="7 8">JBTF-M27</strain>
    </source>
</reference>
<keyword evidence="5" id="KW-0864">Zinc transport</keyword>
<feature type="signal peptide" evidence="6">
    <location>
        <begin position="1"/>
        <end position="17"/>
    </location>
</feature>
<dbReference type="AlphaFoldDB" id="A0A6P0CC59"/>
<keyword evidence="8" id="KW-1185">Reference proteome</keyword>
<accession>A0A6P0CC59</accession>
<protein>
    <recommendedName>
        <fullName evidence="2">High-affinity zinc uptake system protein ZnuA</fullName>
    </recommendedName>
</protein>
<name>A0A6P0CC59_9RHOB</name>
<dbReference type="EMBL" id="JAABNT010000003">
    <property type="protein sequence ID" value="NEK21964.1"/>
    <property type="molecule type" value="Genomic_DNA"/>
</dbReference>
<dbReference type="GO" id="GO:0046872">
    <property type="term" value="F:metal ion binding"/>
    <property type="evidence" value="ECO:0007669"/>
    <property type="project" value="InterPro"/>
</dbReference>
<dbReference type="Pfam" id="PF01297">
    <property type="entry name" value="ZnuA"/>
    <property type="match status" value="1"/>
</dbReference>
<evidence type="ECO:0000313" key="7">
    <source>
        <dbReference type="EMBL" id="NEK21964.1"/>
    </source>
</evidence>
<dbReference type="PANTHER" id="PTHR42953">
    <property type="entry name" value="HIGH-AFFINITY ZINC UPTAKE SYSTEM PROTEIN ZNUA-RELATED"/>
    <property type="match status" value="1"/>
</dbReference>
<evidence type="ECO:0000256" key="3">
    <source>
        <dbReference type="ARBA" id="ARBA00022448"/>
    </source>
</evidence>
<evidence type="ECO:0000313" key="8">
    <source>
        <dbReference type="Proteomes" id="UP000468591"/>
    </source>
</evidence>
<evidence type="ECO:0000256" key="2">
    <source>
        <dbReference type="ARBA" id="ARBA00015915"/>
    </source>
</evidence>